<name>A0A5B7K6S7_PORTR</name>
<reference evidence="1 2" key="1">
    <citation type="submission" date="2019-05" db="EMBL/GenBank/DDBJ databases">
        <title>Another draft genome of Portunus trituberculatus and its Hox gene families provides insights of decapod evolution.</title>
        <authorList>
            <person name="Jeong J.-H."/>
            <person name="Song I."/>
            <person name="Kim S."/>
            <person name="Choi T."/>
            <person name="Kim D."/>
            <person name="Ryu S."/>
            <person name="Kim W."/>
        </authorList>
    </citation>
    <scope>NUCLEOTIDE SEQUENCE [LARGE SCALE GENOMIC DNA]</scope>
    <source>
        <tissue evidence="1">Muscle</tissue>
    </source>
</reference>
<gene>
    <name evidence="1" type="ORF">E2C01_095863</name>
</gene>
<accession>A0A5B7K6S7</accession>
<evidence type="ECO:0000313" key="2">
    <source>
        <dbReference type="Proteomes" id="UP000324222"/>
    </source>
</evidence>
<evidence type="ECO:0000313" key="1">
    <source>
        <dbReference type="EMBL" id="MPD00395.1"/>
    </source>
</evidence>
<dbReference type="EMBL" id="VSRR010122717">
    <property type="protein sequence ID" value="MPD00395.1"/>
    <property type="molecule type" value="Genomic_DNA"/>
</dbReference>
<comment type="caution">
    <text evidence="1">The sequence shown here is derived from an EMBL/GenBank/DDBJ whole genome shotgun (WGS) entry which is preliminary data.</text>
</comment>
<dbReference type="Proteomes" id="UP000324222">
    <property type="component" value="Unassembled WGS sequence"/>
</dbReference>
<organism evidence="1 2">
    <name type="scientific">Portunus trituberculatus</name>
    <name type="common">Swimming crab</name>
    <name type="synonym">Neptunus trituberculatus</name>
    <dbReference type="NCBI Taxonomy" id="210409"/>
    <lineage>
        <taxon>Eukaryota</taxon>
        <taxon>Metazoa</taxon>
        <taxon>Ecdysozoa</taxon>
        <taxon>Arthropoda</taxon>
        <taxon>Crustacea</taxon>
        <taxon>Multicrustacea</taxon>
        <taxon>Malacostraca</taxon>
        <taxon>Eumalacostraca</taxon>
        <taxon>Eucarida</taxon>
        <taxon>Decapoda</taxon>
        <taxon>Pleocyemata</taxon>
        <taxon>Brachyura</taxon>
        <taxon>Eubrachyura</taxon>
        <taxon>Portunoidea</taxon>
        <taxon>Portunidae</taxon>
        <taxon>Portuninae</taxon>
        <taxon>Portunus</taxon>
    </lineage>
</organism>
<sequence>MTLYKAQVRHIMEYSPLSWMCSAQSHLSLLNKVQRRAERLLHGAGGLGQQPQADLQWQWHQGQHFFLFYLYHETIAPSEEAQPTLGPWTGFKPVHLETPRTPKHAWFHCTTEKVKEDMVTAFTERLKTLHQQHVPHRQYTSKPTNQP</sequence>
<protein>
    <submittedName>
        <fullName evidence="1">Uncharacterized protein</fullName>
    </submittedName>
</protein>
<keyword evidence="2" id="KW-1185">Reference proteome</keyword>
<dbReference type="AlphaFoldDB" id="A0A5B7K6S7"/>
<proteinExistence type="predicted"/>